<dbReference type="Pfam" id="PF04055">
    <property type="entry name" value="Radical_SAM"/>
    <property type="match status" value="1"/>
</dbReference>
<dbReference type="RefSeq" id="WP_138157681.1">
    <property type="nucleotide sequence ID" value="NZ_CP039381.1"/>
</dbReference>
<dbReference type="InterPro" id="IPR005839">
    <property type="entry name" value="Methylthiotransferase"/>
</dbReference>
<dbReference type="InterPro" id="IPR038135">
    <property type="entry name" value="Methylthiotransferase_N_sf"/>
</dbReference>
<evidence type="ECO:0000256" key="4">
    <source>
        <dbReference type="ARBA" id="ARBA00022679"/>
    </source>
</evidence>
<evidence type="ECO:0000259" key="10">
    <source>
        <dbReference type="PROSITE" id="PS51918"/>
    </source>
</evidence>
<evidence type="ECO:0000256" key="2">
    <source>
        <dbReference type="ARBA" id="ARBA00022485"/>
    </source>
</evidence>
<dbReference type="InterPro" id="IPR020612">
    <property type="entry name" value="Methylthiotransferase_CS"/>
</dbReference>
<dbReference type="FunFam" id="3.80.30.20:FF:000001">
    <property type="entry name" value="tRNA-2-methylthio-N(6)-dimethylallyladenosine synthase 2"/>
    <property type="match status" value="1"/>
</dbReference>
<dbReference type="InterPro" id="IPR058240">
    <property type="entry name" value="rSAM_sf"/>
</dbReference>
<name>A0A4P8Y2Y9_9FIRM</name>
<evidence type="ECO:0000256" key="3">
    <source>
        <dbReference type="ARBA" id="ARBA00022490"/>
    </source>
</evidence>
<dbReference type="OrthoDB" id="9805215at2"/>
<sequence>MTFNIITLGCKVNQYESQVMTEVMLKDGFTHSPDKDHADIFIVNTCTVTSVSDSKNRKLIRRIRRNNENAIIVVTGCMSQAFPEDEVYEICDIVVGNTNRKIISKLIKDYVSNSDHYVNVEEHTGGEIFEPIKITNFEERTRAQIKIEDGCNRFCAYCIIPYARGRVRSKDINELKEEATDLASKGFREIVLVGINLSCFGQDTNLNLCDAVETVASVDGIDRVRLSSLEPERLDPEFIERLAKCDKLCPQFHLSLQSGCDETLKRMNRHYDTAEYRTIVNNLRKAFKDCAITTDVMVGFAGETEEEFQKSLDFVHSIKFAKVHTFSYSRRKGTVGDKLPNQVDPQIKSERSKKMIEVTLKDRKEFLRNQLNNTYSVLFERKKEEGYWEGYTMNYTPVRVFYDLDLNDKIVDVKLTDAFDDYCIGELI</sequence>
<keyword evidence="2" id="KW-0004">4Fe-4S</keyword>
<keyword evidence="12" id="KW-1185">Reference proteome</keyword>
<dbReference type="Pfam" id="PF00919">
    <property type="entry name" value="UPF0004"/>
    <property type="match status" value="1"/>
</dbReference>
<proteinExistence type="predicted"/>
<keyword evidence="5" id="KW-0949">S-adenosyl-L-methionine</keyword>
<dbReference type="PANTHER" id="PTHR43837:SF1">
    <property type="entry name" value="RIBOSOMAL PROTEIN US12 METHYLTHIOTRANSFERASE RIMO"/>
    <property type="match status" value="1"/>
</dbReference>
<dbReference type="Proteomes" id="UP000301475">
    <property type="component" value="Chromosome"/>
</dbReference>
<evidence type="ECO:0000313" key="11">
    <source>
        <dbReference type="EMBL" id="QCT07688.1"/>
    </source>
</evidence>
<evidence type="ECO:0000259" key="9">
    <source>
        <dbReference type="PROSITE" id="PS51449"/>
    </source>
</evidence>
<dbReference type="Gene3D" id="3.80.30.20">
    <property type="entry name" value="tm_1862 like domain"/>
    <property type="match status" value="1"/>
</dbReference>
<dbReference type="PROSITE" id="PS51449">
    <property type="entry name" value="MTTASE_N"/>
    <property type="match status" value="1"/>
</dbReference>
<dbReference type="InterPro" id="IPR006638">
    <property type="entry name" value="Elp3/MiaA/NifB-like_rSAM"/>
</dbReference>
<dbReference type="NCBIfam" id="TIGR01579">
    <property type="entry name" value="MiaB-like-C"/>
    <property type="match status" value="1"/>
</dbReference>
<dbReference type="SFLD" id="SFLDG01082">
    <property type="entry name" value="B12-binding_domain_containing"/>
    <property type="match status" value="1"/>
</dbReference>
<dbReference type="GO" id="GO:0051539">
    <property type="term" value="F:4 iron, 4 sulfur cluster binding"/>
    <property type="evidence" value="ECO:0007669"/>
    <property type="project" value="UniProtKB-KW"/>
</dbReference>
<feature type="domain" description="MTTase N-terminal" evidence="9">
    <location>
        <begin position="1"/>
        <end position="112"/>
    </location>
</feature>
<dbReference type="GO" id="GO:0140101">
    <property type="term" value="F:catalytic activity, acting on a tRNA"/>
    <property type="evidence" value="ECO:0007669"/>
    <property type="project" value="UniProtKB-ARBA"/>
</dbReference>
<dbReference type="SUPFAM" id="SSF102114">
    <property type="entry name" value="Radical SAM enzymes"/>
    <property type="match status" value="1"/>
</dbReference>
<dbReference type="PROSITE" id="PS01278">
    <property type="entry name" value="MTTASE_RADICAL"/>
    <property type="match status" value="1"/>
</dbReference>
<gene>
    <name evidence="11" type="primary">mtaB</name>
    <name evidence="11" type="ORF">E5Z56_10125</name>
</gene>
<accession>A0A4P8Y2Y9</accession>
<evidence type="ECO:0000256" key="5">
    <source>
        <dbReference type="ARBA" id="ARBA00022691"/>
    </source>
</evidence>
<dbReference type="SFLD" id="SFLDG01061">
    <property type="entry name" value="methylthiotransferase"/>
    <property type="match status" value="1"/>
</dbReference>
<keyword evidence="3" id="KW-0963">Cytoplasm</keyword>
<keyword evidence="6" id="KW-0479">Metal-binding</keyword>
<dbReference type="InterPro" id="IPR005840">
    <property type="entry name" value="Ribosomal_uS12_MeSTrfase_RimO"/>
</dbReference>
<dbReference type="PANTHER" id="PTHR43837">
    <property type="entry name" value="RIBOSOMAL PROTEIN S12 METHYLTHIOTRANSFERASE RIMO"/>
    <property type="match status" value="1"/>
</dbReference>
<dbReference type="GO" id="GO:0035599">
    <property type="term" value="F:aspartic acid methylthiotransferase activity"/>
    <property type="evidence" value="ECO:0007669"/>
    <property type="project" value="TreeGrafter"/>
</dbReference>
<dbReference type="AlphaFoldDB" id="A0A4P8Y2Y9"/>
<reference evidence="11 12" key="1">
    <citation type="submission" date="2019-04" db="EMBL/GenBank/DDBJ databases">
        <authorList>
            <person name="Embree M."/>
            <person name="Gaffney J.R."/>
        </authorList>
    </citation>
    <scope>NUCLEOTIDE SEQUENCE [LARGE SCALE GENOMIC DNA]</scope>
    <source>
        <strain evidence="11 12">JE7A12</strain>
    </source>
</reference>
<dbReference type="InterPro" id="IPR007197">
    <property type="entry name" value="rSAM"/>
</dbReference>
<dbReference type="NCBIfam" id="TIGR00089">
    <property type="entry name" value="MiaB/RimO family radical SAM methylthiotransferase"/>
    <property type="match status" value="1"/>
</dbReference>
<dbReference type="InterPro" id="IPR006467">
    <property type="entry name" value="MiaB-like_bact"/>
</dbReference>
<dbReference type="SFLD" id="SFLDS00029">
    <property type="entry name" value="Radical_SAM"/>
    <property type="match status" value="1"/>
</dbReference>
<dbReference type="Gene3D" id="3.40.50.12160">
    <property type="entry name" value="Methylthiotransferase, N-terminal domain"/>
    <property type="match status" value="1"/>
</dbReference>
<protein>
    <submittedName>
        <fullName evidence="11">tRNA (N(6)-L-threonylcarbamoyladenosine(37)-C(2))-methylthiotransferase MtaB</fullName>
    </submittedName>
</protein>
<keyword evidence="7" id="KW-0408">Iron</keyword>
<organism evidence="11 12">
    <name type="scientific">Ruminococcus bovis</name>
    <dbReference type="NCBI Taxonomy" id="2564099"/>
    <lineage>
        <taxon>Bacteria</taxon>
        <taxon>Bacillati</taxon>
        <taxon>Bacillota</taxon>
        <taxon>Clostridia</taxon>
        <taxon>Eubacteriales</taxon>
        <taxon>Oscillospiraceae</taxon>
        <taxon>Ruminococcus</taxon>
    </lineage>
</organism>
<evidence type="ECO:0000256" key="1">
    <source>
        <dbReference type="ARBA" id="ARBA00001966"/>
    </source>
</evidence>
<dbReference type="InterPro" id="IPR013848">
    <property type="entry name" value="Methylthiotransferase_N"/>
</dbReference>
<dbReference type="KEGG" id="ruj:E5Z56_10125"/>
<dbReference type="EMBL" id="CP039381">
    <property type="protein sequence ID" value="QCT07688.1"/>
    <property type="molecule type" value="Genomic_DNA"/>
</dbReference>
<evidence type="ECO:0000256" key="8">
    <source>
        <dbReference type="ARBA" id="ARBA00023014"/>
    </source>
</evidence>
<comment type="cofactor">
    <cofactor evidence="1">
        <name>[4Fe-4S] cluster</name>
        <dbReference type="ChEBI" id="CHEBI:49883"/>
    </cofactor>
</comment>
<dbReference type="GO" id="GO:0005829">
    <property type="term" value="C:cytosol"/>
    <property type="evidence" value="ECO:0007669"/>
    <property type="project" value="TreeGrafter"/>
</dbReference>
<evidence type="ECO:0000256" key="7">
    <source>
        <dbReference type="ARBA" id="ARBA00023004"/>
    </source>
</evidence>
<dbReference type="GO" id="GO:0035600">
    <property type="term" value="P:tRNA methylthiolation"/>
    <property type="evidence" value="ECO:0007669"/>
    <property type="project" value="UniProtKB-ARBA"/>
</dbReference>
<keyword evidence="4 11" id="KW-0808">Transferase</keyword>
<keyword evidence="8" id="KW-0411">Iron-sulfur</keyword>
<dbReference type="SMART" id="SM00729">
    <property type="entry name" value="Elp3"/>
    <property type="match status" value="1"/>
</dbReference>
<evidence type="ECO:0000256" key="6">
    <source>
        <dbReference type="ARBA" id="ARBA00022723"/>
    </source>
</evidence>
<dbReference type="InterPro" id="IPR023404">
    <property type="entry name" value="rSAM_horseshoe"/>
</dbReference>
<evidence type="ECO:0000313" key="12">
    <source>
        <dbReference type="Proteomes" id="UP000301475"/>
    </source>
</evidence>
<dbReference type="PROSITE" id="PS51918">
    <property type="entry name" value="RADICAL_SAM"/>
    <property type="match status" value="1"/>
</dbReference>
<feature type="domain" description="Radical SAM core" evidence="10">
    <location>
        <begin position="137"/>
        <end position="365"/>
    </location>
</feature>
<dbReference type="GO" id="GO:0046872">
    <property type="term" value="F:metal ion binding"/>
    <property type="evidence" value="ECO:0007669"/>
    <property type="project" value="UniProtKB-KW"/>
</dbReference>